<dbReference type="AlphaFoldDB" id="A0A1J4SIR3"/>
<accession>A0A1J4SIR3</accession>
<dbReference type="Pfam" id="PF02811">
    <property type="entry name" value="PHP"/>
    <property type="match status" value="1"/>
</dbReference>
<protein>
    <recommendedName>
        <fullName evidence="1">Polymerase/histidinol phosphatase N-terminal domain-containing protein</fullName>
    </recommendedName>
</protein>
<dbReference type="Gene3D" id="3.20.20.140">
    <property type="entry name" value="Metal-dependent hydrolases"/>
    <property type="match status" value="1"/>
</dbReference>
<organism evidence="2 3">
    <name type="scientific">Candidatus Desantisbacteria bacterium CG1_02_38_46</name>
    <dbReference type="NCBI Taxonomy" id="1817893"/>
    <lineage>
        <taxon>Bacteria</taxon>
        <taxon>Candidatus Desantisiibacteriota</taxon>
    </lineage>
</organism>
<sequence>MNAGSKPQIRADKYKLRQKNTLFVFFVAVIFSAVSAAAQVSQNYQRVPGIIHVHTKASGGIFSVEEIAKRAKSKGIKIVILTDSAMRKAQYSPLPFLRSIINKTVELNSVLKYGPGKYLKEIETANKSNPDMVIIPGVEVSPFYYWEGNYFRKNLVMHNWHKNILVIGLDKSSDYKYLPMVSNGKSRFNQYQGDKGSAPYQDLIDYVNEKGGLCFWSAPEVKTETTYAGIKLLTLSYYEELLHTSGYTGFAAFFEGYRKIGEPAGVWDEVLMEYCKGKRGKPVWTIGEIDYHYEGEAGGKTIDEVQTVFYLPNVAQDFSPAKISRQSILNALRSGKMYALWKTKEYGLILDKFFIDVDGKPLIMGDEITSSGRVKIYCNIISSDGKAKSVKVKVIKSGSILKIFEGFTPMNVRFQDSNLEKGRKIYYRLDIEGKYPHRIFTNPVFVNIK</sequence>
<dbReference type="STRING" id="1817893.AUJ66_01870"/>
<evidence type="ECO:0000313" key="3">
    <source>
        <dbReference type="Proteomes" id="UP000182278"/>
    </source>
</evidence>
<feature type="domain" description="Polymerase/histidinol phosphatase N-terminal" evidence="1">
    <location>
        <begin position="49"/>
        <end position="144"/>
    </location>
</feature>
<evidence type="ECO:0000259" key="1">
    <source>
        <dbReference type="SMART" id="SM00481"/>
    </source>
</evidence>
<dbReference type="EMBL" id="MNUO01000030">
    <property type="protein sequence ID" value="OIN97942.1"/>
    <property type="molecule type" value="Genomic_DNA"/>
</dbReference>
<dbReference type="InterPro" id="IPR003141">
    <property type="entry name" value="Pol/His_phosphatase_N"/>
</dbReference>
<dbReference type="GO" id="GO:0003824">
    <property type="term" value="F:catalytic activity"/>
    <property type="evidence" value="ECO:0007669"/>
    <property type="project" value="InterPro"/>
</dbReference>
<reference evidence="2 3" key="1">
    <citation type="journal article" date="2016" name="Environ. Microbiol.">
        <title>Genomic resolution of a cold subsurface aquifer community provides metabolic insights for novel microbes adapted to high CO concentrations.</title>
        <authorList>
            <person name="Probst A.J."/>
            <person name="Castelle C.J."/>
            <person name="Singh A."/>
            <person name="Brown C.T."/>
            <person name="Anantharaman K."/>
            <person name="Sharon I."/>
            <person name="Hug L.A."/>
            <person name="Burstein D."/>
            <person name="Emerson J.B."/>
            <person name="Thomas B.C."/>
            <person name="Banfield J.F."/>
        </authorList>
    </citation>
    <scope>NUCLEOTIDE SEQUENCE [LARGE SCALE GENOMIC DNA]</scope>
    <source>
        <strain evidence="2">CG1_02_38_46</strain>
    </source>
</reference>
<dbReference type="Proteomes" id="UP000182278">
    <property type="component" value="Unassembled WGS sequence"/>
</dbReference>
<dbReference type="SUPFAM" id="SSF89550">
    <property type="entry name" value="PHP domain-like"/>
    <property type="match status" value="1"/>
</dbReference>
<proteinExistence type="predicted"/>
<dbReference type="SMART" id="SM00481">
    <property type="entry name" value="POLIIIAc"/>
    <property type="match status" value="1"/>
</dbReference>
<name>A0A1J4SIR3_9BACT</name>
<dbReference type="InterPro" id="IPR004013">
    <property type="entry name" value="PHP_dom"/>
</dbReference>
<evidence type="ECO:0000313" key="2">
    <source>
        <dbReference type="EMBL" id="OIN97942.1"/>
    </source>
</evidence>
<comment type="caution">
    <text evidence="2">The sequence shown here is derived from an EMBL/GenBank/DDBJ whole genome shotgun (WGS) entry which is preliminary data.</text>
</comment>
<dbReference type="InterPro" id="IPR016195">
    <property type="entry name" value="Pol/histidinol_Pase-like"/>
</dbReference>
<gene>
    <name evidence="2" type="ORF">AUJ66_01870</name>
</gene>